<accession>A0AAW9YAK1</accession>
<dbReference type="RefSeq" id="WP_163148139.1">
    <property type="nucleotide sequence ID" value="NZ_CP144176.1"/>
</dbReference>
<comment type="caution">
    <text evidence="1">The sequence shown here is derived from an EMBL/GenBank/DDBJ whole genome shotgun (WGS) entry which is preliminary data.</text>
</comment>
<proteinExistence type="predicted"/>
<dbReference type="EMBL" id="JAAIKZ010000014">
    <property type="protein sequence ID" value="NEX74794.1"/>
    <property type="molecule type" value="Genomic_DNA"/>
</dbReference>
<reference evidence="1 2" key="1">
    <citation type="submission" date="2020-02" db="EMBL/GenBank/DDBJ databases">
        <title>Genome sequencing of Aeromonas rivipollensis.</title>
        <authorList>
            <person name="Fono-Tamo Ubani E.K."/>
            <person name="Lekota K.E."/>
        </authorList>
    </citation>
    <scope>NUCLEOTIDE SEQUENCE [LARGE SCALE GENOMIC DNA]</scope>
    <source>
        <strain evidence="1 2">G87</strain>
    </source>
</reference>
<evidence type="ECO:0000313" key="1">
    <source>
        <dbReference type="EMBL" id="NEX74794.1"/>
    </source>
</evidence>
<organism evidence="1 2">
    <name type="scientific">Aeromonas rivipollensis</name>
    <dbReference type="NCBI Taxonomy" id="948519"/>
    <lineage>
        <taxon>Bacteria</taxon>
        <taxon>Pseudomonadati</taxon>
        <taxon>Pseudomonadota</taxon>
        <taxon>Gammaproteobacteria</taxon>
        <taxon>Aeromonadales</taxon>
        <taxon>Aeromonadaceae</taxon>
        <taxon>Aeromonas</taxon>
    </lineage>
</organism>
<dbReference type="AlphaFoldDB" id="A0AAW9YAK1"/>
<protein>
    <submittedName>
        <fullName evidence="1">Uncharacterized protein</fullName>
    </submittedName>
</protein>
<gene>
    <name evidence="1" type="ORF">G4911_08585</name>
</gene>
<sequence>MKFINEDDETGVQAPVDLTNLEVVLQMRYAADDPIVAFTLPWKPIGLPTAGIGYFELTKTLAESLAAPYGIDKRASGVYDVQFWNKTAPEEAFTPVKGTWRVEQDVTRKS</sequence>
<evidence type="ECO:0000313" key="2">
    <source>
        <dbReference type="Proteomes" id="UP000480681"/>
    </source>
</evidence>
<name>A0AAW9YAK1_9GAMM</name>
<dbReference type="Proteomes" id="UP000480681">
    <property type="component" value="Unassembled WGS sequence"/>
</dbReference>